<accession>A0ABU0IZ40</accession>
<evidence type="ECO:0000313" key="1">
    <source>
        <dbReference type="EMBL" id="MDQ0467277.1"/>
    </source>
</evidence>
<proteinExistence type="predicted"/>
<reference evidence="1 2" key="1">
    <citation type="submission" date="2023-07" db="EMBL/GenBank/DDBJ databases">
        <title>Genomic Encyclopedia of Type Strains, Phase IV (KMG-IV): sequencing the most valuable type-strain genomes for metagenomic binning, comparative biology and taxonomic classification.</title>
        <authorList>
            <person name="Goeker M."/>
        </authorList>
    </citation>
    <scope>NUCLEOTIDE SEQUENCE [LARGE SCALE GENOMIC DNA]</scope>
    <source>
        <strain evidence="1 2">DSM 19619</strain>
    </source>
</reference>
<dbReference type="EMBL" id="JAUSVX010000001">
    <property type="protein sequence ID" value="MDQ0467277.1"/>
    <property type="molecule type" value="Genomic_DNA"/>
</dbReference>
<comment type="caution">
    <text evidence="1">The sequence shown here is derived from an EMBL/GenBank/DDBJ whole genome shotgun (WGS) entry which is preliminary data.</text>
</comment>
<sequence length="308" mass="34329">MSGTISLITPSYRGDLARSALLFESVDRHARAFEKHYVIVHDEDLGLFAPFNRGRRQVMPVSRFLPGWLHAMPSFIRPRGRLYWWSLKAWPIRGWHTQQIVKIQAVATLPEERYCLIDSDNCFFRPFDVAALASPNPVPLYGDPGAVQADRPLHAPWLKAAHRLLGLPEPRFPADDHIGQIIVWDQATIRAMTARIEAVTGRGWVEALCREYEFSEYLIYGAFVTNDARRLAATAPTSRSLCRAYWDGETLDEAGLLALLRGSAPDQVAVCVQSFGATPLAAIRASIRAFEAEAEAAAPAPPQRNAAR</sequence>
<gene>
    <name evidence="1" type="ORF">QO011_000272</name>
</gene>
<dbReference type="Pfam" id="PF20102">
    <property type="entry name" value="DUF6492"/>
    <property type="match status" value="1"/>
</dbReference>
<name>A0ABU0IZ40_9HYPH</name>
<protein>
    <submittedName>
        <fullName evidence="1">Uncharacterized protein</fullName>
    </submittedName>
</protein>
<keyword evidence="2" id="KW-1185">Reference proteome</keyword>
<dbReference type="Proteomes" id="UP001242480">
    <property type="component" value="Unassembled WGS sequence"/>
</dbReference>
<dbReference type="RefSeq" id="WP_307266664.1">
    <property type="nucleotide sequence ID" value="NZ_JAUSVX010000001.1"/>
</dbReference>
<dbReference type="InterPro" id="IPR045499">
    <property type="entry name" value="DUF6492"/>
</dbReference>
<organism evidence="1 2">
    <name type="scientific">Labrys wisconsinensis</name>
    <dbReference type="NCBI Taxonomy" id="425677"/>
    <lineage>
        <taxon>Bacteria</taxon>
        <taxon>Pseudomonadati</taxon>
        <taxon>Pseudomonadota</taxon>
        <taxon>Alphaproteobacteria</taxon>
        <taxon>Hyphomicrobiales</taxon>
        <taxon>Xanthobacteraceae</taxon>
        <taxon>Labrys</taxon>
    </lineage>
</organism>
<evidence type="ECO:0000313" key="2">
    <source>
        <dbReference type="Proteomes" id="UP001242480"/>
    </source>
</evidence>